<dbReference type="Gene3D" id="1.10.510.10">
    <property type="entry name" value="Transferase(Phosphotransferase) domain 1"/>
    <property type="match status" value="1"/>
</dbReference>
<dbReference type="PROSITE" id="PS50011">
    <property type="entry name" value="PROTEIN_KINASE_DOM"/>
    <property type="match status" value="1"/>
</dbReference>
<dbReference type="Gene3D" id="3.30.200.20">
    <property type="entry name" value="Phosphorylase Kinase, domain 1"/>
    <property type="match status" value="1"/>
</dbReference>
<protein>
    <submittedName>
        <fullName evidence="9">Protein kinase domain-containing protein</fullName>
    </submittedName>
</protein>
<dbReference type="AlphaFoldDB" id="A0A7E4VXA2"/>
<organism evidence="8 9">
    <name type="scientific">Panagrellus redivivus</name>
    <name type="common">Microworm</name>
    <dbReference type="NCBI Taxonomy" id="6233"/>
    <lineage>
        <taxon>Eukaryota</taxon>
        <taxon>Metazoa</taxon>
        <taxon>Ecdysozoa</taxon>
        <taxon>Nematoda</taxon>
        <taxon>Chromadorea</taxon>
        <taxon>Rhabditida</taxon>
        <taxon>Tylenchina</taxon>
        <taxon>Panagrolaimomorpha</taxon>
        <taxon>Panagrolaimoidea</taxon>
        <taxon>Panagrolaimidae</taxon>
        <taxon>Panagrellus</taxon>
    </lineage>
</organism>
<feature type="binding site" evidence="6">
    <location>
        <position position="109"/>
    </location>
    <ligand>
        <name>ATP</name>
        <dbReference type="ChEBI" id="CHEBI:30616"/>
    </ligand>
</feature>
<dbReference type="InterPro" id="IPR000719">
    <property type="entry name" value="Prot_kinase_dom"/>
</dbReference>
<dbReference type="InterPro" id="IPR017441">
    <property type="entry name" value="Protein_kinase_ATP_BS"/>
</dbReference>
<keyword evidence="5 6" id="KW-0067">ATP-binding</keyword>
<evidence type="ECO:0000256" key="5">
    <source>
        <dbReference type="ARBA" id="ARBA00022840"/>
    </source>
</evidence>
<dbReference type="Proteomes" id="UP000492821">
    <property type="component" value="Unassembled WGS sequence"/>
</dbReference>
<accession>A0A7E4VXA2</accession>
<dbReference type="WBParaSite" id="Pan_g4568.t1">
    <property type="protein sequence ID" value="Pan_g4568.t1"/>
    <property type="gene ID" value="Pan_g4568"/>
</dbReference>
<keyword evidence="3 6" id="KW-0547">Nucleotide-binding</keyword>
<name>A0A7E4VXA2_PANRE</name>
<dbReference type="GO" id="GO:0004674">
    <property type="term" value="F:protein serine/threonine kinase activity"/>
    <property type="evidence" value="ECO:0007669"/>
    <property type="project" value="UniProtKB-KW"/>
</dbReference>
<keyword evidence="1" id="KW-0723">Serine/threonine-protein kinase</keyword>
<dbReference type="GO" id="GO:0005524">
    <property type="term" value="F:ATP binding"/>
    <property type="evidence" value="ECO:0007669"/>
    <property type="project" value="UniProtKB-UniRule"/>
</dbReference>
<reference evidence="8" key="1">
    <citation type="journal article" date="2013" name="Genetics">
        <title>The draft genome and transcriptome of Panagrellus redivivus are shaped by the harsh demands of a free-living lifestyle.</title>
        <authorList>
            <person name="Srinivasan J."/>
            <person name="Dillman A.R."/>
            <person name="Macchietto M.G."/>
            <person name="Heikkinen L."/>
            <person name="Lakso M."/>
            <person name="Fracchia K.M."/>
            <person name="Antoshechkin I."/>
            <person name="Mortazavi A."/>
            <person name="Wong G."/>
            <person name="Sternberg P.W."/>
        </authorList>
    </citation>
    <scope>NUCLEOTIDE SEQUENCE [LARGE SCALE GENOMIC DNA]</scope>
    <source>
        <strain evidence="8">MT8872</strain>
    </source>
</reference>
<dbReference type="InterPro" id="IPR045270">
    <property type="entry name" value="STKc_AGC"/>
</dbReference>
<keyword evidence="8" id="KW-1185">Reference proteome</keyword>
<keyword evidence="4" id="KW-0418">Kinase</keyword>
<evidence type="ECO:0000256" key="1">
    <source>
        <dbReference type="ARBA" id="ARBA00022527"/>
    </source>
</evidence>
<evidence type="ECO:0000313" key="9">
    <source>
        <dbReference type="WBParaSite" id="Pan_g4568.t1"/>
    </source>
</evidence>
<dbReference type="PANTHER" id="PTHR24355">
    <property type="entry name" value="G PROTEIN-COUPLED RECEPTOR KINASE/RIBOSOMAL PROTEIN S6 KINASE"/>
    <property type="match status" value="1"/>
</dbReference>
<keyword evidence="2" id="KW-0808">Transferase</keyword>
<sequence length="356" mass="40382">MGNSESNDVSTGHRRIRKAISLHNLAKPKSKDVLKGKVEPIRQTDSYLDGINGSLFAPRVPTAFTPEFQFRSDISSCDFQLKSKLGEGTFSTVYKALWLNNKNAIVAIKIQNKDIILEKNAEKQIKRESAIHKLLSESIYIPKFFECWQTATHLFSVMQCVDGIGDLYTLWQHTGCFSEDAIRIYAAEIGLALDYLQNRHVVYRDLKLENVALDSRRHIKLIDFGFSRCLEPGERAMTICGTLQYMAPEVATSTDYGFEVDWWCYGVVLYVLSESEYPFPNGDVNVHTDLTYSSEVSFTRATSELASLIAKLLHLDPNLRLSCLSELMRQPLFPPTFSFESVQKYDIDPVKSEDSS</sequence>
<evidence type="ECO:0000313" key="8">
    <source>
        <dbReference type="Proteomes" id="UP000492821"/>
    </source>
</evidence>
<reference evidence="9" key="2">
    <citation type="submission" date="2020-10" db="UniProtKB">
        <authorList>
            <consortium name="WormBaseParasite"/>
        </authorList>
    </citation>
    <scope>IDENTIFICATION</scope>
</reference>
<evidence type="ECO:0000256" key="3">
    <source>
        <dbReference type="ARBA" id="ARBA00022741"/>
    </source>
</evidence>
<dbReference type="PROSITE" id="PS00107">
    <property type="entry name" value="PROTEIN_KINASE_ATP"/>
    <property type="match status" value="1"/>
</dbReference>
<dbReference type="PANTHER" id="PTHR24355:SF1">
    <property type="entry name" value="RIBOSOMAL PROTEIN S6 KINASE-RELATED PROTEIN"/>
    <property type="match status" value="1"/>
</dbReference>
<evidence type="ECO:0000256" key="2">
    <source>
        <dbReference type="ARBA" id="ARBA00022679"/>
    </source>
</evidence>
<dbReference type="SUPFAM" id="SSF56112">
    <property type="entry name" value="Protein kinase-like (PK-like)"/>
    <property type="match status" value="1"/>
</dbReference>
<dbReference type="CDD" id="cd05123">
    <property type="entry name" value="STKc_AGC"/>
    <property type="match status" value="1"/>
</dbReference>
<feature type="domain" description="Protein kinase" evidence="7">
    <location>
        <begin position="79"/>
        <end position="333"/>
    </location>
</feature>
<evidence type="ECO:0000259" key="7">
    <source>
        <dbReference type="PROSITE" id="PS50011"/>
    </source>
</evidence>
<dbReference type="Pfam" id="PF00069">
    <property type="entry name" value="Pkinase"/>
    <property type="match status" value="1"/>
</dbReference>
<dbReference type="SMART" id="SM00220">
    <property type="entry name" value="S_TKc"/>
    <property type="match status" value="1"/>
</dbReference>
<dbReference type="InterPro" id="IPR011009">
    <property type="entry name" value="Kinase-like_dom_sf"/>
</dbReference>
<evidence type="ECO:0000256" key="4">
    <source>
        <dbReference type="ARBA" id="ARBA00022777"/>
    </source>
</evidence>
<proteinExistence type="predicted"/>
<evidence type="ECO:0000256" key="6">
    <source>
        <dbReference type="PROSITE-ProRule" id="PRU10141"/>
    </source>
</evidence>